<dbReference type="Gene3D" id="3.90.226.10">
    <property type="entry name" value="2-enoyl-CoA Hydratase, Chain A, domain 1"/>
    <property type="match status" value="1"/>
</dbReference>
<organism evidence="2 3">
    <name type="scientific">Nannocystis bainbridge</name>
    <dbReference type="NCBI Taxonomy" id="2995303"/>
    <lineage>
        <taxon>Bacteria</taxon>
        <taxon>Pseudomonadati</taxon>
        <taxon>Myxococcota</taxon>
        <taxon>Polyangia</taxon>
        <taxon>Nannocystales</taxon>
        <taxon>Nannocystaceae</taxon>
        <taxon>Nannocystis</taxon>
    </lineage>
</organism>
<gene>
    <name evidence="2" type="ORF">POL25_19010</name>
</gene>
<evidence type="ECO:0000313" key="3">
    <source>
        <dbReference type="Proteomes" id="UP001221686"/>
    </source>
</evidence>
<dbReference type="InterPro" id="IPR005151">
    <property type="entry name" value="Tail-specific_protease"/>
</dbReference>
<dbReference type="Pfam" id="PF03572">
    <property type="entry name" value="Peptidase_S41"/>
    <property type="match status" value="1"/>
</dbReference>
<reference evidence="2 3" key="1">
    <citation type="submission" date="2022-11" db="EMBL/GenBank/DDBJ databases">
        <title>Minimal conservation of predation-associated metabolite biosynthetic gene clusters underscores biosynthetic potential of Myxococcota including descriptions for ten novel species: Archangium lansinium sp. nov., Myxococcus landrumus sp. nov., Nannocystis bai.</title>
        <authorList>
            <person name="Ahearne A."/>
            <person name="Stevens C."/>
            <person name="Dowd S."/>
        </authorList>
    </citation>
    <scope>NUCLEOTIDE SEQUENCE [LARGE SCALE GENOMIC DNA]</scope>
    <source>
        <strain evidence="2 3">BB15-2</strain>
    </source>
</reference>
<evidence type="ECO:0000259" key="1">
    <source>
        <dbReference type="Pfam" id="PF03572"/>
    </source>
</evidence>
<protein>
    <submittedName>
        <fullName evidence="2">S41 family peptidase</fullName>
    </submittedName>
</protein>
<dbReference type="Gene3D" id="3.30.750.44">
    <property type="match status" value="1"/>
</dbReference>
<keyword evidence="3" id="KW-1185">Reference proteome</keyword>
<dbReference type="InterPro" id="IPR036034">
    <property type="entry name" value="PDZ_sf"/>
</dbReference>
<dbReference type="RefSeq" id="WP_272087514.1">
    <property type="nucleotide sequence ID" value="NZ_JAQNDL010000002.1"/>
</dbReference>
<evidence type="ECO:0000313" key="2">
    <source>
        <dbReference type="EMBL" id="MDC0719002.1"/>
    </source>
</evidence>
<dbReference type="SUPFAM" id="SSF52096">
    <property type="entry name" value="ClpP/crotonase"/>
    <property type="match status" value="1"/>
</dbReference>
<sequence length="738" mass="78302">MLLAALGVLACDDTCPEEHVPSATLSYACGPTAIGGVPLANGSFEARPDPLAGWSLLDADGTARELLPGLDGCAAIALSAPPDGFPRDARLTRLVPTDDLRGQRVRLFAYARVERQTGASPVLELRARVGEHQRVVDGAAIRLDDHRWALRDLVFDVPVDADHLDLTVRLGGATRVELDGVTLERVGPACPGCEPPAPLTARELDNLLAYTWLLRHVRSFYPGDEAGGARWNRLALAGVQAALRAESPAALAAALERAFQPRAPLLRVGLGAPDLTPIARPDAAERALVWRHGPTSERVDRSWLLEHVPEDTPVPDPAVRHPIALGRGLVATMPFAVWAAAASLPPPSRPDLPLARPPEFSPDLADRLTRLTAIALLGAHMTQFSPHVARSSAAWEHVLRDSFSRAAVARDRFGLREVVWQLLAAVGDTAGQVHVDNDVELGHRLALRWTWLEGQVVITAVDPARAPDLRVGDVVLALDGVAIAETLADARATAPGASEQRRTLWALSRLARGQTGVPRQLVVRGVDGTAREVAVATVPVALAPQLHVGPGVRELAPGVLYLDLSGLELADLPAARLARADAAVLDLRGGVGDPLARHLLAPQTVVDRHTTWPGGQHAWDELRQLSHADPPAWPARLAILVDAGATRNVEPVADALRARHGALLVGSDTAGGSFDGQPFRLPGGLVVSFTRAAQARASGGDPYTPLTPDVAVSSTIAGVRAGRDEVLGRALAELQRPR</sequence>
<accession>A0ABT5DZF0</accession>
<comment type="caution">
    <text evidence="2">The sequence shown here is derived from an EMBL/GenBank/DDBJ whole genome shotgun (WGS) entry which is preliminary data.</text>
</comment>
<dbReference type="Proteomes" id="UP001221686">
    <property type="component" value="Unassembled WGS sequence"/>
</dbReference>
<dbReference type="InterPro" id="IPR029045">
    <property type="entry name" value="ClpP/crotonase-like_dom_sf"/>
</dbReference>
<name>A0ABT5DZF0_9BACT</name>
<proteinExistence type="predicted"/>
<feature type="domain" description="Tail specific protease" evidence="1">
    <location>
        <begin position="579"/>
        <end position="712"/>
    </location>
</feature>
<dbReference type="EMBL" id="JAQNDL010000002">
    <property type="protein sequence ID" value="MDC0719002.1"/>
    <property type="molecule type" value="Genomic_DNA"/>
</dbReference>
<dbReference type="Gene3D" id="2.30.42.10">
    <property type="match status" value="1"/>
</dbReference>